<evidence type="ECO:0000313" key="2">
    <source>
        <dbReference type="Proteomes" id="UP001642464"/>
    </source>
</evidence>
<sequence length="113" mass="12837">MLHLPRHFPWWPKSDGLIDVAYRVGMTVSNIVSGFFLIDCLRANWAEHKAFAIFFALTGGPILIMRQKEMFTAIQPGPGVKESKHLISCLIGAPIHPRQYHVMGQKARLYCDM</sequence>
<name>A0ABP0K2Q3_9DINO</name>
<accession>A0ABP0K2Q3</accession>
<dbReference type="Proteomes" id="UP001642464">
    <property type="component" value="Unassembled WGS sequence"/>
</dbReference>
<reference evidence="1 2" key="1">
    <citation type="submission" date="2024-02" db="EMBL/GenBank/DDBJ databases">
        <authorList>
            <person name="Chen Y."/>
            <person name="Shah S."/>
            <person name="Dougan E. K."/>
            <person name="Thang M."/>
            <person name="Chan C."/>
        </authorList>
    </citation>
    <scope>NUCLEOTIDE SEQUENCE [LARGE SCALE GENOMIC DNA]</scope>
</reference>
<comment type="caution">
    <text evidence="1">The sequence shown here is derived from an EMBL/GenBank/DDBJ whole genome shotgun (WGS) entry which is preliminary data.</text>
</comment>
<keyword evidence="2" id="KW-1185">Reference proteome</keyword>
<proteinExistence type="predicted"/>
<gene>
    <name evidence="1" type="ORF">SCF082_LOCUS14926</name>
</gene>
<evidence type="ECO:0000313" key="1">
    <source>
        <dbReference type="EMBL" id="CAK9020467.1"/>
    </source>
</evidence>
<dbReference type="EMBL" id="CAXAMM010009458">
    <property type="protein sequence ID" value="CAK9020467.1"/>
    <property type="molecule type" value="Genomic_DNA"/>
</dbReference>
<organism evidence="1 2">
    <name type="scientific">Durusdinium trenchii</name>
    <dbReference type="NCBI Taxonomy" id="1381693"/>
    <lineage>
        <taxon>Eukaryota</taxon>
        <taxon>Sar</taxon>
        <taxon>Alveolata</taxon>
        <taxon>Dinophyceae</taxon>
        <taxon>Suessiales</taxon>
        <taxon>Symbiodiniaceae</taxon>
        <taxon>Durusdinium</taxon>
    </lineage>
</organism>
<protein>
    <submittedName>
        <fullName evidence="1">Uncharacterized protein</fullName>
    </submittedName>
</protein>